<feature type="domain" description="ANTAR" evidence="3">
    <location>
        <begin position="175"/>
        <end position="236"/>
    </location>
</feature>
<dbReference type="Gene3D" id="1.10.10.10">
    <property type="entry name" value="Winged helix-like DNA-binding domain superfamily/Winged helix DNA-binding domain"/>
    <property type="match status" value="1"/>
</dbReference>
<evidence type="ECO:0000313" key="4">
    <source>
        <dbReference type="EMBL" id="BBO78272.1"/>
    </source>
</evidence>
<dbReference type="PROSITE" id="PS50921">
    <property type="entry name" value="ANTAR"/>
    <property type="match status" value="1"/>
</dbReference>
<dbReference type="InterPro" id="IPR036388">
    <property type="entry name" value="WH-like_DNA-bd_sf"/>
</dbReference>
<dbReference type="AlphaFoldDB" id="A0A5K7Z8B9"/>
<keyword evidence="1" id="KW-0805">Transcription regulation</keyword>
<evidence type="ECO:0000256" key="2">
    <source>
        <dbReference type="ARBA" id="ARBA00023163"/>
    </source>
</evidence>
<evidence type="ECO:0000313" key="5">
    <source>
        <dbReference type="Proteomes" id="UP000427769"/>
    </source>
</evidence>
<dbReference type="KEGG" id="dwd:DSCW_56890"/>
<dbReference type="Pfam" id="PF13185">
    <property type="entry name" value="GAF_2"/>
    <property type="match status" value="1"/>
</dbReference>
<dbReference type="GO" id="GO:0003723">
    <property type="term" value="F:RNA binding"/>
    <property type="evidence" value="ECO:0007669"/>
    <property type="project" value="InterPro"/>
</dbReference>
<proteinExistence type="predicted"/>
<protein>
    <recommendedName>
        <fullName evidence="3">ANTAR domain-containing protein</fullName>
    </recommendedName>
</protein>
<organism evidence="4 5">
    <name type="scientific">Desulfosarcina widdelii</name>
    <dbReference type="NCBI Taxonomy" id="947919"/>
    <lineage>
        <taxon>Bacteria</taxon>
        <taxon>Pseudomonadati</taxon>
        <taxon>Thermodesulfobacteriota</taxon>
        <taxon>Desulfobacteria</taxon>
        <taxon>Desulfobacterales</taxon>
        <taxon>Desulfosarcinaceae</taxon>
        <taxon>Desulfosarcina</taxon>
    </lineage>
</organism>
<evidence type="ECO:0000256" key="1">
    <source>
        <dbReference type="ARBA" id="ARBA00023015"/>
    </source>
</evidence>
<dbReference type="SUPFAM" id="SSF55781">
    <property type="entry name" value="GAF domain-like"/>
    <property type="match status" value="1"/>
</dbReference>
<dbReference type="Proteomes" id="UP000427769">
    <property type="component" value="Chromosome"/>
</dbReference>
<dbReference type="InterPro" id="IPR005561">
    <property type="entry name" value="ANTAR"/>
</dbReference>
<evidence type="ECO:0000259" key="3">
    <source>
        <dbReference type="PROSITE" id="PS50921"/>
    </source>
</evidence>
<dbReference type="SMART" id="SM01012">
    <property type="entry name" value="ANTAR"/>
    <property type="match status" value="1"/>
</dbReference>
<reference evidence="4 5" key="1">
    <citation type="submission" date="2019-11" db="EMBL/GenBank/DDBJ databases">
        <title>Comparative genomics of hydrocarbon-degrading Desulfosarcina strains.</title>
        <authorList>
            <person name="Watanabe M."/>
            <person name="Kojima H."/>
            <person name="Fukui M."/>
        </authorList>
    </citation>
    <scope>NUCLEOTIDE SEQUENCE [LARGE SCALE GENOMIC DNA]</scope>
    <source>
        <strain evidence="4 5">PP31</strain>
    </source>
</reference>
<name>A0A5K7Z8B9_9BACT</name>
<accession>A0A5K7Z8B9</accession>
<sequence length="256" mass="29176">MYHPDMEKGDRHTYDGYIKALTDISRAIASDLFLEDLLKLIVMVTAKVTEVEICSLWLVDENEKPPKIKLKATQSIDPEYVKDRALNLNEGVVGYVVTHKRPITIKNVLRSKRFKEKEMARKLKLVSMVGVPLQLKDERIIGVLNCFTATPHTFSKTEINLLTAVANQAALAIMNTELMLKAQVIQEELESRKLIERAKEILVRRRGLTANSAFRWIQKRSMDSRKSMRAVAEAILLSEDLGYYSSIPHALKKDPK</sequence>
<dbReference type="SMART" id="SM00065">
    <property type="entry name" value="GAF"/>
    <property type="match status" value="1"/>
</dbReference>
<keyword evidence="2" id="KW-0804">Transcription</keyword>
<dbReference type="Gene3D" id="3.30.450.40">
    <property type="match status" value="1"/>
</dbReference>
<dbReference type="InterPro" id="IPR003018">
    <property type="entry name" value="GAF"/>
</dbReference>
<gene>
    <name evidence="4" type="ORF">DSCW_56890</name>
</gene>
<dbReference type="Pfam" id="PF03861">
    <property type="entry name" value="ANTAR"/>
    <property type="match status" value="1"/>
</dbReference>
<keyword evidence="5" id="KW-1185">Reference proteome</keyword>
<dbReference type="EMBL" id="AP021875">
    <property type="protein sequence ID" value="BBO78272.1"/>
    <property type="molecule type" value="Genomic_DNA"/>
</dbReference>
<dbReference type="InterPro" id="IPR029016">
    <property type="entry name" value="GAF-like_dom_sf"/>
</dbReference>